<dbReference type="PANTHER" id="PTHR30388:SF6">
    <property type="entry name" value="XANTHINE DEHYDROGENASE SUBUNIT A-RELATED"/>
    <property type="match status" value="1"/>
</dbReference>
<dbReference type="EMBL" id="JASJOT010000020">
    <property type="protein sequence ID" value="MDJ1496231.1"/>
    <property type="molecule type" value="Genomic_DNA"/>
</dbReference>
<dbReference type="Gene3D" id="3.40.50.720">
    <property type="entry name" value="NAD(P)-binding Rossmann-like Domain"/>
    <property type="match status" value="1"/>
</dbReference>
<dbReference type="RefSeq" id="WP_314000874.1">
    <property type="nucleotide sequence ID" value="NZ_JASJOR010000002.1"/>
</dbReference>
<reference evidence="3 4" key="1">
    <citation type="submission" date="2023-05" db="EMBL/GenBank/DDBJ databases">
        <authorList>
            <person name="Zhang X."/>
        </authorList>
    </citation>
    <scope>NUCLEOTIDE SEQUENCE [LARGE SCALE GENOMIC DNA]</scope>
    <source>
        <strain evidence="3 4">DM2B3-1</strain>
    </source>
</reference>
<dbReference type="PANTHER" id="PTHR30388">
    <property type="entry name" value="ALDEHYDE OXIDOREDUCTASE MOLYBDENUM COFACTOR ASSEMBLY PROTEIN"/>
    <property type="match status" value="1"/>
</dbReference>
<evidence type="ECO:0000259" key="1">
    <source>
        <dbReference type="Pfam" id="PF02625"/>
    </source>
</evidence>
<name>A0ABT7CR55_9BACT</name>
<accession>A0ABT7CR55</accession>
<comment type="caution">
    <text evidence="3">The sequence shown here is derived from an EMBL/GenBank/DDBJ whole genome shotgun (WGS) entry which is preliminary data.</text>
</comment>
<feature type="domain" description="XdhC- CoxI" evidence="1">
    <location>
        <begin position="72"/>
        <end position="134"/>
    </location>
</feature>
<dbReference type="InterPro" id="IPR052698">
    <property type="entry name" value="MoCofactor_Util/Proc"/>
</dbReference>
<dbReference type="InterPro" id="IPR003777">
    <property type="entry name" value="XdhC_CoxI"/>
</dbReference>
<evidence type="ECO:0000313" key="4">
    <source>
        <dbReference type="Proteomes" id="UP001228581"/>
    </source>
</evidence>
<dbReference type="InterPro" id="IPR027051">
    <property type="entry name" value="XdhC_Rossmann_dom"/>
</dbReference>
<proteinExistence type="predicted"/>
<organism evidence="3 4">
    <name type="scientific">Xanthocytophaga flava</name>
    <dbReference type="NCBI Taxonomy" id="3048013"/>
    <lineage>
        <taxon>Bacteria</taxon>
        <taxon>Pseudomonadati</taxon>
        <taxon>Bacteroidota</taxon>
        <taxon>Cytophagia</taxon>
        <taxon>Cytophagales</taxon>
        <taxon>Rhodocytophagaceae</taxon>
        <taxon>Xanthocytophaga</taxon>
    </lineage>
</organism>
<feature type="domain" description="XdhC Rossmann" evidence="2">
    <location>
        <begin position="258"/>
        <end position="402"/>
    </location>
</feature>
<dbReference type="Proteomes" id="UP001228581">
    <property type="component" value="Unassembled WGS sequence"/>
</dbReference>
<keyword evidence="4" id="KW-1185">Reference proteome</keyword>
<sequence length="437" mass="49443">MNKASIGKSSGCLILNLPCSFDFRNNWFDFRCFLRSYSYSFVSVLKWNLDNSTMNELHTICETYRNLDLGKQNVALATVVQVRGSSYRSPGARMLIIDDGRWFGSISGGCLEGDALRKARQVMREKTPLCVTYDTRDDENKNLGINLGCNGVIDVLFEAVDPDDMANPIHFFEQLINLQQEVAVATIFSGNEAFLGKKMVVKQTFAIDENIQYPDLCFQLEKDLIELLGAKKSRAQQYTVGEETFDIFLELIQPPIQLLIFGGGFDARPLSQLAKNLGWSVTVTDECVAHIAPVFFPQADTLSLCHREFVDQEFVVQSNTACVLMSHNYEYDRDILKKLLKTTTPYIGILGPKKRFEKMIAEFTDQGIYFSDKDWDRIHAPIGLDIGAETPYEIAVAITAEVMGRFTRRQAGFLKLRQGPIHHRDTQSDQVFKEATL</sequence>
<evidence type="ECO:0000259" key="2">
    <source>
        <dbReference type="Pfam" id="PF13478"/>
    </source>
</evidence>
<dbReference type="Pfam" id="PF13478">
    <property type="entry name" value="XdhC_C"/>
    <property type="match status" value="1"/>
</dbReference>
<gene>
    <name evidence="3" type="ORF">QNI19_25055</name>
</gene>
<protein>
    <submittedName>
        <fullName evidence="3">XdhC family protein</fullName>
    </submittedName>
</protein>
<evidence type="ECO:0000313" key="3">
    <source>
        <dbReference type="EMBL" id="MDJ1496231.1"/>
    </source>
</evidence>
<dbReference type="Pfam" id="PF02625">
    <property type="entry name" value="XdhC_CoxI"/>
    <property type="match status" value="1"/>
</dbReference>